<comment type="caution">
    <text evidence="2">The sequence shown here is derived from an EMBL/GenBank/DDBJ whole genome shotgun (WGS) entry which is preliminary data.</text>
</comment>
<dbReference type="GO" id="GO:0051213">
    <property type="term" value="F:dioxygenase activity"/>
    <property type="evidence" value="ECO:0007669"/>
    <property type="project" value="UniProtKB-KW"/>
</dbReference>
<evidence type="ECO:0000313" key="3">
    <source>
        <dbReference type="Proteomes" id="UP001156882"/>
    </source>
</evidence>
<keyword evidence="2" id="KW-0223">Dioxygenase</keyword>
<organism evidence="2 3">
    <name type="scientific">Labrys miyagiensis</name>
    <dbReference type="NCBI Taxonomy" id="346912"/>
    <lineage>
        <taxon>Bacteria</taxon>
        <taxon>Pseudomonadati</taxon>
        <taxon>Pseudomonadota</taxon>
        <taxon>Alphaproteobacteria</taxon>
        <taxon>Hyphomicrobiales</taxon>
        <taxon>Xanthobacteraceae</taxon>
        <taxon>Labrys</taxon>
    </lineage>
</organism>
<dbReference type="Gene3D" id="2.60.120.620">
    <property type="entry name" value="q2cbj1_9rhob like domain"/>
    <property type="match status" value="1"/>
</dbReference>
<name>A0ABQ6CSQ1_9HYPH</name>
<evidence type="ECO:0000313" key="2">
    <source>
        <dbReference type="EMBL" id="GLS23169.1"/>
    </source>
</evidence>
<keyword evidence="3" id="KW-1185">Reference proteome</keyword>
<proteinExistence type="predicted"/>
<evidence type="ECO:0000256" key="1">
    <source>
        <dbReference type="SAM" id="MobiDB-lite"/>
    </source>
</evidence>
<gene>
    <name evidence="2" type="ORF">GCM10007874_61890</name>
</gene>
<dbReference type="PANTHER" id="PTHR31630">
    <property type="entry name" value="PHYTANOYL-COA DIOXYGENASE-RELATED-RELATED"/>
    <property type="match status" value="1"/>
</dbReference>
<feature type="region of interest" description="Disordered" evidence="1">
    <location>
        <begin position="277"/>
        <end position="296"/>
    </location>
</feature>
<dbReference type="SUPFAM" id="SSF51197">
    <property type="entry name" value="Clavaminate synthase-like"/>
    <property type="match status" value="1"/>
</dbReference>
<dbReference type="Proteomes" id="UP001156882">
    <property type="component" value="Unassembled WGS sequence"/>
</dbReference>
<protein>
    <submittedName>
        <fullName evidence="2">Phytanoyl-CoA dioxygenase</fullName>
    </submittedName>
</protein>
<keyword evidence="2" id="KW-0560">Oxidoreductase</keyword>
<dbReference type="RefSeq" id="WP_284316093.1">
    <property type="nucleotide sequence ID" value="NZ_BSPC01000069.1"/>
</dbReference>
<reference evidence="3" key="1">
    <citation type="journal article" date="2019" name="Int. J. Syst. Evol. Microbiol.">
        <title>The Global Catalogue of Microorganisms (GCM) 10K type strain sequencing project: providing services to taxonomists for standard genome sequencing and annotation.</title>
        <authorList>
            <consortium name="The Broad Institute Genomics Platform"/>
            <consortium name="The Broad Institute Genome Sequencing Center for Infectious Disease"/>
            <person name="Wu L."/>
            <person name="Ma J."/>
        </authorList>
    </citation>
    <scope>NUCLEOTIDE SEQUENCE [LARGE SCALE GENOMIC DNA]</scope>
    <source>
        <strain evidence="3">NBRC 101365</strain>
    </source>
</reference>
<dbReference type="Pfam" id="PF05721">
    <property type="entry name" value="PhyH"/>
    <property type="match status" value="1"/>
</dbReference>
<dbReference type="PANTHER" id="PTHR31630:SF6">
    <property type="entry name" value="PHYTANOYL-COA DIOXYGENASE-RELATED"/>
    <property type="match status" value="1"/>
</dbReference>
<feature type="compositionally biased region" description="Basic and acidic residues" evidence="1">
    <location>
        <begin position="277"/>
        <end position="291"/>
    </location>
</feature>
<dbReference type="EMBL" id="BSPC01000069">
    <property type="protein sequence ID" value="GLS23169.1"/>
    <property type="molecule type" value="Genomic_DNA"/>
</dbReference>
<accession>A0ABQ6CSQ1</accession>
<dbReference type="InterPro" id="IPR008775">
    <property type="entry name" value="Phytyl_CoA_dOase-like"/>
</dbReference>
<sequence length="313" mass="36512">MAEAALKKDSHPITQLVTTQLKDIDKKLPLRVFSEADWQHWITKGYVILRQAVPAANIERLVDLLWRFDEKDPRDPSTWYAPQRREHKMKELNNTGMLEIYNHQYLWDNRQEQRVYDAFVDIWDREDLWVTVDRANLNPPKNVRGNPNGFIHWDVDTSIRPLPIGVQGVLSLQKQDGDVGGFQCIPELFHGFDEWVKTQPVDRDPMHPDTTGLEIVNIEMEAGDMLIFNSLLAHGVRPNHSNGRVRMAQYISMHPAEEDNEAERGERIHLWRDLEHPKRDAFPGDPRDWEKNNAQTARLSPLGERLLGLKSWR</sequence>